<dbReference type="InParanoid" id="A0A5C7EQK5"/>
<feature type="domain" description="DUF3108" evidence="2">
    <location>
        <begin position="135"/>
        <end position="200"/>
    </location>
</feature>
<reference evidence="3 4" key="1">
    <citation type="submission" date="2019-08" db="EMBL/GenBank/DDBJ databases">
        <title>Pelomicrobium methylotrophicum gen. nov., sp. nov. a moderately thermophilic, facultatively anaerobic, lithoautotrophic and methylotrophic bacterium isolated from a terrestrial mud volcano.</title>
        <authorList>
            <person name="Slobodkina G.B."/>
            <person name="Merkel A.Y."/>
            <person name="Slobodkin A.I."/>
        </authorList>
    </citation>
    <scope>NUCLEOTIDE SEQUENCE [LARGE SCALE GENOMIC DNA]</scope>
    <source>
        <strain evidence="3 4">SM250</strain>
    </source>
</reference>
<protein>
    <submittedName>
        <fullName evidence="3">DUF3108 domain-containing protein</fullName>
    </submittedName>
</protein>
<evidence type="ECO:0000313" key="3">
    <source>
        <dbReference type="EMBL" id="TXF13780.1"/>
    </source>
</evidence>
<comment type="caution">
    <text evidence="3">The sequence shown here is derived from an EMBL/GenBank/DDBJ whole genome shotgun (WGS) entry which is preliminary data.</text>
</comment>
<dbReference type="EMBL" id="VPFL01000001">
    <property type="protein sequence ID" value="TXF13780.1"/>
    <property type="molecule type" value="Genomic_DNA"/>
</dbReference>
<dbReference type="AlphaFoldDB" id="A0A5C7EQK5"/>
<dbReference type="RefSeq" id="WP_147798365.1">
    <property type="nucleotide sequence ID" value="NZ_VPFL01000001.1"/>
</dbReference>
<dbReference type="Pfam" id="PF21347">
    <property type="entry name" value="DUF3108_like"/>
    <property type="match status" value="1"/>
</dbReference>
<dbReference type="Gene3D" id="2.40.360.20">
    <property type="match status" value="1"/>
</dbReference>
<name>A0A5C7EQK5_9PROT</name>
<evidence type="ECO:0000259" key="2">
    <source>
        <dbReference type="Pfam" id="PF21347"/>
    </source>
</evidence>
<keyword evidence="1" id="KW-0732">Signal</keyword>
<accession>A0A5C7EQK5</accession>
<organism evidence="3 4">
    <name type="scientific">Pelomicrobium methylotrophicum</name>
    <dbReference type="NCBI Taxonomy" id="2602750"/>
    <lineage>
        <taxon>Bacteria</taxon>
        <taxon>Pseudomonadati</taxon>
        <taxon>Pseudomonadota</taxon>
        <taxon>Hydrogenophilia</taxon>
        <taxon>Hydrogenophilia incertae sedis</taxon>
        <taxon>Pelomicrobium</taxon>
    </lineage>
</organism>
<dbReference type="InterPro" id="IPR049279">
    <property type="entry name" value="DUF3108-like"/>
</dbReference>
<gene>
    <name evidence="3" type="ORF">FR698_01350</name>
</gene>
<keyword evidence="4" id="KW-1185">Reference proteome</keyword>
<evidence type="ECO:0000256" key="1">
    <source>
        <dbReference type="SAM" id="SignalP"/>
    </source>
</evidence>
<feature type="signal peptide" evidence="1">
    <location>
        <begin position="1"/>
        <end position="25"/>
    </location>
</feature>
<dbReference type="Proteomes" id="UP000321201">
    <property type="component" value="Unassembled WGS sequence"/>
</dbReference>
<dbReference type="PROSITE" id="PS51257">
    <property type="entry name" value="PROKAR_LIPOPROTEIN"/>
    <property type="match status" value="1"/>
</dbReference>
<sequence>MVLLSLRTATALSALGLLGACATLAPVGTPVPAPHARAGDTWTYAVYDGYRGTPKGTERYVVRRVTPHAIVVSVETGAGALTRTFSLEWNPSAGELPEQRLADFTPPLPAFAFPLEDGKRWKGTVTAVEAKTGRRYSVHVSARVAGRETIETPAGSFDTVRVDRAIYLDNDEWWRSGTRWYQSEWYAPAVGRSVRYQDYSEYTDYTKSNDEFLIRSQIIPGDKTVLELTAPTSLK</sequence>
<proteinExistence type="predicted"/>
<evidence type="ECO:0000313" key="4">
    <source>
        <dbReference type="Proteomes" id="UP000321201"/>
    </source>
</evidence>
<dbReference type="OrthoDB" id="574237at2"/>
<feature type="chain" id="PRO_5022989890" evidence="1">
    <location>
        <begin position="26"/>
        <end position="235"/>
    </location>
</feature>